<dbReference type="AlphaFoldDB" id="A0A3L8SK09"/>
<evidence type="ECO:0000313" key="3">
    <source>
        <dbReference type="Proteomes" id="UP000276834"/>
    </source>
</evidence>
<protein>
    <submittedName>
        <fullName evidence="2">Uncharacterized protein</fullName>
    </submittedName>
</protein>
<keyword evidence="3" id="KW-1185">Reference proteome</keyword>
<comment type="caution">
    <text evidence="2">The sequence shown here is derived from an EMBL/GenBank/DDBJ whole genome shotgun (WGS) entry which is preliminary data.</text>
</comment>
<feature type="region of interest" description="Disordered" evidence="1">
    <location>
        <begin position="1"/>
        <end position="24"/>
    </location>
</feature>
<name>A0A3L8SK09_CHLGU</name>
<accession>A0A3L8SK09</accession>
<feature type="non-terminal residue" evidence="2">
    <location>
        <position position="1"/>
    </location>
</feature>
<gene>
    <name evidence="2" type="ORF">DV515_00007147</name>
</gene>
<reference evidence="2 3" key="1">
    <citation type="journal article" date="2018" name="Proc. R. Soc. B">
        <title>A non-coding region near Follistatin controls head colour polymorphism in the Gouldian finch.</title>
        <authorList>
            <person name="Toomey M.B."/>
            <person name="Marques C.I."/>
            <person name="Andrade P."/>
            <person name="Araujo P.M."/>
            <person name="Sabatino S."/>
            <person name="Gazda M.A."/>
            <person name="Afonso S."/>
            <person name="Lopes R.J."/>
            <person name="Corbo J.C."/>
            <person name="Carneiro M."/>
        </authorList>
    </citation>
    <scope>NUCLEOTIDE SEQUENCE [LARGE SCALE GENOMIC DNA]</scope>
    <source>
        <strain evidence="2">Red01</strain>
        <tissue evidence="2">Muscle</tissue>
    </source>
</reference>
<proteinExistence type="predicted"/>
<evidence type="ECO:0000313" key="2">
    <source>
        <dbReference type="EMBL" id="RLW02543.1"/>
    </source>
</evidence>
<dbReference type="EMBL" id="QUSF01000018">
    <property type="protein sequence ID" value="RLW02543.1"/>
    <property type="molecule type" value="Genomic_DNA"/>
</dbReference>
<evidence type="ECO:0000256" key="1">
    <source>
        <dbReference type="SAM" id="MobiDB-lite"/>
    </source>
</evidence>
<sequence>IYYGATQHFHYQEPPASGTSSIPPPPAAFNYSGFPVALRSRHQLESPEAGTILMAMERIEERFKNGEHHYAKAKSLHTHTSDLPAAYSFEDRWLHHIFRGLGEQPV</sequence>
<dbReference type="Proteomes" id="UP000276834">
    <property type="component" value="Unassembled WGS sequence"/>
</dbReference>
<organism evidence="2 3">
    <name type="scientific">Chloebia gouldiae</name>
    <name type="common">Gouldian finch</name>
    <name type="synonym">Erythrura gouldiae</name>
    <dbReference type="NCBI Taxonomy" id="44316"/>
    <lineage>
        <taxon>Eukaryota</taxon>
        <taxon>Metazoa</taxon>
        <taxon>Chordata</taxon>
        <taxon>Craniata</taxon>
        <taxon>Vertebrata</taxon>
        <taxon>Euteleostomi</taxon>
        <taxon>Archelosauria</taxon>
        <taxon>Archosauria</taxon>
        <taxon>Dinosauria</taxon>
        <taxon>Saurischia</taxon>
        <taxon>Theropoda</taxon>
        <taxon>Coelurosauria</taxon>
        <taxon>Aves</taxon>
        <taxon>Neognathae</taxon>
        <taxon>Neoaves</taxon>
        <taxon>Telluraves</taxon>
        <taxon>Australaves</taxon>
        <taxon>Passeriformes</taxon>
        <taxon>Passeroidea</taxon>
        <taxon>Passeridae</taxon>
        <taxon>Chloebia</taxon>
    </lineage>
</organism>